<dbReference type="EMBL" id="VUJU01014719">
    <property type="protein sequence ID" value="KAF0701485.1"/>
    <property type="molecule type" value="Genomic_DNA"/>
</dbReference>
<dbReference type="Proteomes" id="UP000478052">
    <property type="component" value="Unassembled WGS sequence"/>
</dbReference>
<gene>
    <name evidence="1" type="ORF">FWK35_00039312</name>
</gene>
<proteinExistence type="predicted"/>
<dbReference type="OrthoDB" id="6623356at2759"/>
<evidence type="ECO:0000313" key="2">
    <source>
        <dbReference type="Proteomes" id="UP000478052"/>
    </source>
</evidence>
<comment type="caution">
    <text evidence="1">The sequence shown here is derived from an EMBL/GenBank/DDBJ whole genome shotgun (WGS) entry which is preliminary data.</text>
</comment>
<sequence>LKLLKIELEENIFPDNLHLEHNVTIQNNISNSSPFSEWEDGENYEDLDNRSKFEKELEVYKKEKFYVIDDSLLDFWNPQNHIFPH</sequence>
<protein>
    <submittedName>
        <fullName evidence="1">Zinc finger protein 618-like</fullName>
    </submittedName>
</protein>
<feature type="non-terminal residue" evidence="1">
    <location>
        <position position="1"/>
    </location>
</feature>
<reference evidence="1 2" key="1">
    <citation type="submission" date="2019-08" db="EMBL/GenBank/DDBJ databases">
        <title>Whole genome of Aphis craccivora.</title>
        <authorList>
            <person name="Voronova N.V."/>
            <person name="Shulinski R.S."/>
            <person name="Bandarenka Y.V."/>
            <person name="Zhorov D.G."/>
            <person name="Warner D."/>
        </authorList>
    </citation>
    <scope>NUCLEOTIDE SEQUENCE [LARGE SCALE GENOMIC DNA]</scope>
    <source>
        <strain evidence="1">180601</strain>
        <tissue evidence="1">Whole Body</tissue>
    </source>
</reference>
<accession>A0A6G0VM49</accession>
<organism evidence="1 2">
    <name type="scientific">Aphis craccivora</name>
    <name type="common">Cowpea aphid</name>
    <dbReference type="NCBI Taxonomy" id="307492"/>
    <lineage>
        <taxon>Eukaryota</taxon>
        <taxon>Metazoa</taxon>
        <taxon>Ecdysozoa</taxon>
        <taxon>Arthropoda</taxon>
        <taxon>Hexapoda</taxon>
        <taxon>Insecta</taxon>
        <taxon>Pterygota</taxon>
        <taxon>Neoptera</taxon>
        <taxon>Paraneoptera</taxon>
        <taxon>Hemiptera</taxon>
        <taxon>Sternorrhyncha</taxon>
        <taxon>Aphidomorpha</taxon>
        <taxon>Aphidoidea</taxon>
        <taxon>Aphididae</taxon>
        <taxon>Aphidini</taxon>
        <taxon>Aphis</taxon>
        <taxon>Aphis</taxon>
    </lineage>
</organism>
<keyword evidence="2" id="KW-1185">Reference proteome</keyword>
<name>A0A6G0VM49_APHCR</name>
<dbReference type="AlphaFoldDB" id="A0A6G0VM49"/>
<evidence type="ECO:0000313" key="1">
    <source>
        <dbReference type="EMBL" id="KAF0701485.1"/>
    </source>
</evidence>